<feature type="domain" description="Glycosyl hydrolase family 38 C-terminal" evidence="1">
    <location>
        <begin position="20"/>
        <end position="120"/>
    </location>
</feature>
<keyword evidence="2" id="KW-0378">Hydrolase</keyword>
<name>A0A371CHZ3_9APHY</name>
<dbReference type="Pfam" id="PF07748">
    <property type="entry name" value="Glyco_hydro_38C"/>
    <property type="match status" value="1"/>
</dbReference>
<gene>
    <name evidence="2" type="ORF">OH76DRAFT_1367056</name>
</gene>
<proteinExistence type="predicted"/>
<dbReference type="OrthoDB" id="10261055at2759"/>
<evidence type="ECO:0000313" key="2">
    <source>
        <dbReference type="EMBL" id="RDX39891.1"/>
    </source>
</evidence>
<protein>
    <submittedName>
        <fullName evidence="2">Glycosyl hydrolases 38</fullName>
    </submittedName>
</protein>
<accession>A0A371CHZ3</accession>
<dbReference type="PANTHER" id="PTHR46017">
    <property type="entry name" value="ALPHA-MANNOSIDASE 2C1"/>
    <property type="match status" value="1"/>
</dbReference>
<dbReference type="STRING" id="139420.A0A371CHZ3"/>
<dbReference type="SUPFAM" id="SSF74650">
    <property type="entry name" value="Galactose mutarotase-like"/>
    <property type="match status" value="1"/>
</dbReference>
<reference evidence="2 3" key="1">
    <citation type="journal article" date="2018" name="Biotechnol. Biofuels">
        <title>Integrative visual omics of the white-rot fungus Polyporus brumalis exposes the biotechnological potential of its oxidative enzymes for delignifying raw plant biomass.</title>
        <authorList>
            <person name="Miyauchi S."/>
            <person name="Rancon A."/>
            <person name="Drula E."/>
            <person name="Hage H."/>
            <person name="Chaduli D."/>
            <person name="Favel A."/>
            <person name="Grisel S."/>
            <person name="Henrissat B."/>
            <person name="Herpoel-Gimbert I."/>
            <person name="Ruiz-Duenas F.J."/>
            <person name="Chevret D."/>
            <person name="Hainaut M."/>
            <person name="Lin J."/>
            <person name="Wang M."/>
            <person name="Pangilinan J."/>
            <person name="Lipzen A."/>
            <person name="Lesage-Meessen L."/>
            <person name="Navarro D."/>
            <person name="Riley R."/>
            <person name="Grigoriev I.V."/>
            <person name="Zhou S."/>
            <person name="Raouche S."/>
            <person name="Rosso M.N."/>
        </authorList>
    </citation>
    <scope>NUCLEOTIDE SEQUENCE [LARGE SCALE GENOMIC DNA]</scope>
    <source>
        <strain evidence="2 3">BRFM 1820</strain>
    </source>
</reference>
<sequence length="170" mass="19559">WVQADTDWFAAPLKNLRSFFRFDAEVDWHERHEFHKFELPLTIKNDFATYETHLGHVQRPTHKNPTWDMAKFEVCGHKHADLSEYGYGVAILSESKYGFSCRGNVLRISLLRAAIAPDAEQDQSKHEFSWAVMPDQGHFLESDVPIAAIRFNSPIHGKAIYLRTSGVMLT</sequence>
<evidence type="ECO:0000313" key="3">
    <source>
        <dbReference type="Proteomes" id="UP000256964"/>
    </source>
</evidence>
<organism evidence="2 3">
    <name type="scientific">Lentinus brumalis</name>
    <dbReference type="NCBI Taxonomy" id="2498619"/>
    <lineage>
        <taxon>Eukaryota</taxon>
        <taxon>Fungi</taxon>
        <taxon>Dikarya</taxon>
        <taxon>Basidiomycota</taxon>
        <taxon>Agaricomycotina</taxon>
        <taxon>Agaricomycetes</taxon>
        <taxon>Polyporales</taxon>
        <taxon>Polyporaceae</taxon>
        <taxon>Lentinus</taxon>
    </lineage>
</organism>
<dbReference type="GO" id="GO:0004559">
    <property type="term" value="F:alpha-mannosidase activity"/>
    <property type="evidence" value="ECO:0007669"/>
    <property type="project" value="InterPro"/>
</dbReference>
<feature type="non-terminal residue" evidence="2">
    <location>
        <position position="170"/>
    </location>
</feature>
<dbReference type="GO" id="GO:0030246">
    <property type="term" value="F:carbohydrate binding"/>
    <property type="evidence" value="ECO:0007669"/>
    <property type="project" value="InterPro"/>
</dbReference>
<dbReference type="AlphaFoldDB" id="A0A371CHZ3"/>
<dbReference type="InterPro" id="IPR011682">
    <property type="entry name" value="Glyco_hydro_38_C"/>
</dbReference>
<dbReference type="PANTHER" id="PTHR46017:SF1">
    <property type="entry name" value="ALPHA-MANNOSIDASE 2C1"/>
    <property type="match status" value="1"/>
</dbReference>
<dbReference type="GO" id="GO:0009313">
    <property type="term" value="P:oligosaccharide catabolic process"/>
    <property type="evidence" value="ECO:0007669"/>
    <property type="project" value="TreeGrafter"/>
</dbReference>
<keyword evidence="3" id="KW-1185">Reference proteome</keyword>
<dbReference type="InterPro" id="IPR011013">
    <property type="entry name" value="Gal_mutarotase_sf_dom"/>
</dbReference>
<dbReference type="EMBL" id="KZ857623">
    <property type="protein sequence ID" value="RDX39891.1"/>
    <property type="molecule type" value="Genomic_DNA"/>
</dbReference>
<dbReference type="Proteomes" id="UP000256964">
    <property type="component" value="Unassembled WGS sequence"/>
</dbReference>
<evidence type="ECO:0000259" key="1">
    <source>
        <dbReference type="Pfam" id="PF07748"/>
    </source>
</evidence>
<dbReference type="Gene3D" id="2.70.98.30">
    <property type="entry name" value="Golgi alpha-mannosidase II, domain 4"/>
    <property type="match status" value="1"/>
</dbReference>
<dbReference type="GO" id="GO:0006013">
    <property type="term" value="P:mannose metabolic process"/>
    <property type="evidence" value="ECO:0007669"/>
    <property type="project" value="InterPro"/>
</dbReference>
<dbReference type="GO" id="GO:0000329">
    <property type="term" value="C:fungal-type vacuole membrane"/>
    <property type="evidence" value="ECO:0007669"/>
    <property type="project" value="TreeGrafter"/>
</dbReference>